<organism evidence="2 3">
    <name type="scientific">Cystobacter ferrugineus</name>
    <dbReference type="NCBI Taxonomy" id="83449"/>
    <lineage>
        <taxon>Bacteria</taxon>
        <taxon>Pseudomonadati</taxon>
        <taxon>Myxococcota</taxon>
        <taxon>Myxococcia</taxon>
        <taxon>Myxococcales</taxon>
        <taxon>Cystobacterineae</taxon>
        <taxon>Archangiaceae</taxon>
        <taxon>Cystobacter</taxon>
    </lineage>
</organism>
<dbReference type="InterPro" id="IPR005097">
    <property type="entry name" value="Sacchrp_dh_NADP-bd"/>
</dbReference>
<dbReference type="PANTHER" id="PTHR43796">
    <property type="entry name" value="CARBOXYNORSPERMIDINE SYNTHASE"/>
    <property type="match status" value="1"/>
</dbReference>
<sequence>MSGRSAILIVGGYGQVGREVARLLAPRFPGAVIIAGRDRAKAEALATRLGHGTRAMGLSLPLRGEPPPLKGVGLVVMCLDPETLDLAECCLAAGVDYIDVTAKQESLDALERLEPLARRSGATAVLGVGVAPGLTNLLAARAHAGFEHVERMDLFLMLGGGDAHGAAAIGWTLDNLDRVFTVQQDGRPHEVRSFREHEVVRFPGLPRTRKAWRFNFPDQRMVARAFSIPSVSTWLCFDSALLTAGMRLAARVGLSWLLRVPALRRGVMRVLGACRLGSDVCRVLVRAEGRLGGHPATREFAFEGRREAELTALVAAEAARWLLAGHRPGGVLALERFVTPGPFLRRLEESRPGLQLWMGSV</sequence>
<dbReference type="STRING" id="83449.BON30_40210"/>
<evidence type="ECO:0000313" key="2">
    <source>
        <dbReference type="EMBL" id="OJH35273.1"/>
    </source>
</evidence>
<name>A0A1L9AZD7_9BACT</name>
<dbReference type="Gene3D" id="3.30.360.10">
    <property type="entry name" value="Dihydrodipicolinate Reductase, domain 2"/>
    <property type="match status" value="1"/>
</dbReference>
<dbReference type="OrthoDB" id="1910498at2"/>
<evidence type="ECO:0000259" key="1">
    <source>
        <dbReference type="Pfam" id="PF03435"/>
    </source>
</evidence>
<dbReference type="EMBL" id="MPIN01000015">
    <property type="protein sequence ID" value="OJH35273.1"/>
    <property type="molecule type" value="Genomic_DNA"/>
</dbReference>
<dbReference type="AlphaFoldDB" id="A0A1L9AZD7"/>
<protein>
    <recommendedName>
        <fullName evidence="1">Saccharopine dehydrogenase NADP binding domain-containing protein</fullName>
    </recommendedName>
</protein>
<dbReference type="InterPro" id="IPR036291">
    <property type="entry name" value="NAD(P)-bd_dom_sf"/>
</dbReference>
<dbReference type="Pfam" id="PF03435">
    <property type="entry name" value="Sacchrp_dh_NADP"/>
    <property type="match status" value="1"/>
</dbReference>
<proteinExistence type="predicted"/>
<dbReference type="RefSeq" id="WP_071903855.1">
    <property type="nucleotide sequence ID" value="NZ_MPIN01000015.1"/>
</dbReference>
<keyword evidence="3" id="KW-1185">Reference proteome</keyword>
<dbReference type="PANTHER" id="PTHR43796:SF2">
    <property type="entry name" value="CARBOXYNORSPERMIDINE SYNTHASE"/>
    <property type="match status" value="1"/>
</dbReference>
<feature type="domain" description="Saccharopine dehydrogenase NADP binding" evidence="1">
    <location>
        <begin position="7"/>
        <end position="125"/>
    </location>
</feature>
<reference evidence="2 3" key="2">
    <citation type="submission" date="2016-12" db="EMBL/GenBank/DDBJ databases">
        <title>Draft Genome Sequence of Cystobacter ferrugineus Strain Cbfe23.</title>
        <authorList>
            <person name="Akbar S."/>
            <person name="Dowd S.E."/>
            <person name="Stevens D.C."/>
        </authorList>
    </citation>
    <scope>NUCLEOTIDE SEQUENCE [LARGE SCALE GENOMIC DNA]</scope>
    <source>
        <strain evidence="2 3">Cbfe23</strain>
    </source>
</reference>
<dbReference type="Proteomes" id="UP000182229">
    <property type="component" value="Unassembled WGS sequence"/>
</dbReference>
<comment type="caution">
    <text evidence="2">The sequence shown here is derived from an EMBL/GenBank/DDBJ whole genome shotgun (WGS) entry which is preliminary data.</text>
</comment>
<gene>
    <name evidence="2" type="ORF">BON30_40210</name>
</gene>
<accession>A0A1L9AZD7</accession>
<evidence type="ECO:0000313" key="3">
    <source>
        <dbReference type="Proteomes" id="UP000182229"/>
    </source>
</evidence>
<dbReference type="Gene3D" id="3.40.50.720">
    <property type="entry name" value="NAD(P)-binding Rossmann-like Domain"/>
    <property type="match status" value="1"/>
</dbReference>
<reference evidence="3" key="1">
    <citation type="submission" date="2016-11" db="EMBL/GenBank/DDBJ databases">
        <authorList>
            <person name="Shukria A."/>
            <person name="Stevens D.C."/>
        </authorList>
    </citation>
    <scope>NUCLEOTIDE SEQUENCE [LARGE SCALE GENOMIC DNA]</scope>
    <source>
        <strain evidence="3">Cbfe23</strain>
    </source>
</reference>
<dbReference type="SUPFAM" id="SSF51735">
    <property type="entry name" value="NAD(P)-binding Rossmann-fold domains"/>
    <property type="match status" value="1"/>
</dbReference>